<evidence type="ECO:0000256" key="1">
    <source>
        <dbReference type="SAM" id="MobiDB-lite"/>
    </source>
</evidence>
<protein>
    <submittedName>
        <fullName evidence="2">Uncharacterized protein</fullName>
    </submittedName>
</protein>
<proteinExistence type="predicted"/>
<name>A0ABD5JV92_9HYPH</name>
<dbReference type="RefSeq" id="WP_339439363.1">
    <property type="nucleotide sequence ID" value="NZ_JBBHKQ010000001.1"/>
</dbReference>
<comment type="caution">
    <text evidence="2">The sequence shown here is derived from an EMBL/GenBank/DDBJ whole genome shotgun (WGS) entry which is preliminary data.</text>
</comment>
<sequence>MVMGSWQLARFLIANVIAILSLATFARAEIAVERVPLDDGPPALVLKGEFSTNDDPSVFAREVGATGAKIVSFSSGGGNIISAMAYGRMIRSLGLSTMQPRSMECSSACALAFVGGINRHAEPGAIGVHQSSFAPEHTLDGQSAVAAVQRVTAHIITYLVEMGIDPRLLQLSLSVPSTDMRYLTATEMQDFKVTTSGEATAASTPSVVTTPQTVQSPSVAESTPQNDTREDRARAFLTSYYETWSQSNSQSMNFAESAYADFVTFYDKVQTKSFIVDEKRKFVERWPERAYSPKADTVKVSCTDNCQITGVVEWFARSFSGKTSSGDAEFAFGWDPRTNRIVSESGKVITLDKNVFEPTRIISQWQTENQLCRGGSGDSPETHKACGRRDKLDAKLTSVGWCYGRPSEYGYQMNWHQCEGRQSSASNSVQANATRVSAPDPRAYPVEARFSGKTKMPDFKGRDMDFNSFRTRIRNGLKDGPNFAGHYSLIQFGCGTGCSAVIVSDSNTGRPMGFPRGGEDNLYLSLMFRRDSRLIAAQWADTERDKCVIEFFDFKGRAWKPLNRYDVGAVDACYREIGQNLQ</sequence>
<evidence type="ECO:0000313" key="2">
    <source>
        <dbReference type="EMBL" id="MEJ5899777.1"/>
    </source>
</evidence>
<reference evidence="2 3" key="1">
    <citation type="submission" date="2024-03" db="EMBL/GenBank/DDBJ databases">
        <title>Reference genomes for the five species model microbial community.</title>
        <authorList>
            <person name="Padfield D."/>
        </authorList>
    </citation>
    <scope>NUCLEOTIDE SEQUENCE [LARGE SCALE GENOMIC DNA]</scope>
    <source>
        <strain evidence="2 3">AB1</strain>
    </source>
</reference>
<feature type="compositionally biased region" description="Low complexity" evidence="1">
    <location>
        <begin position="199"/>
        <end position="219"/>
    </location>
</feature>
<dbReference type="Proteomes" id="UP001362311">
    <property type="component" value="Unassembled WGS sequence"/>
</dbReference>
<accession>A0ABD5JV92</accession>
<gene>
    <name evidence="2" type="ORF">WIX40_06605</name>
</gene>
<evidence type="ECO:0000313" key="3">
    <source>
        <dbReference type="Proteomes" id="UP001362311"/>
    </source>
</evidence>
<dbReference type="EMBL" id="JBBHKQ010000001">
    <property type="protein sequence ID" value="MEJ5899777.1"/>
    <property type="molecule type" value="Genomic_DNA"/>
</dbReference>
<dbReference type="AlphaFoldDB" id="A0ABD5JV92"/>
<feature type="region of interest" description="Disordered" evidence="1">
    <location>
        <begin position="196"/>
        <end position="229"/>
    </location>
</feature>
<organism evidence="2 3">
    <name type="scientific">Ochrobactrum teleogrylli</name>
    <dbReference type="NCBI Taxonomy" id="2479765"/>
    <lineage>
        <taxon>Bacteria</taxon>
        <taxon>Pseudomonadati</taxon>
        <taxon>Pseudomonadota</taxon>
        <taxon>Alphaproteobacteria</taxon>
        <taxon>Hyphomicrobiales</taxon>
        <taxon>Brucellaceae</taxon>
        <taxon>Brucella/Ochrobactrum group</taxon>
        <taxon>Ochrobactrum</taxon>
    </lineage>
</organism>